<dbReference type="HOGENOM" id="CLU_2284178_0_0_1"/>
<evidence type="ECO:0000313" key="1">
    <source>
        <dbReference type="EMBL" id="KIJ10592.1"/>
    </source>
</evidence>
<dbReference type="AlphaFoldDB" id="A0A0C9TS05"/>
<feature type="non-terminal residue" evidence="1">
    <location>
        <position position="1"/>
    </location>
</feature>
<reference evidence="2" key="2">
    <citation type="submission" date="2015-01" db="EMBL/GenBank/DDBJ databases">
        <title>Evolutionary Origins and Diversification of the Mycorrhizal Mutualists.</title>
        <authorList>
            <consortium name="DOE Joint Genome Institute"/>
            <consortium name="Mycorrhizal Genomics Consortium"/>
            <person name="Kohler A."/>
            <person name="Kuo A."/>
            <person name="Nagy L.G."/>
            <person name="Floudas D."/>
            <person name="Copeland A."/>
            <person name="Barry K.W."/>
            <person name="Cichocki N."/>
            <person name="Veneault-Fourrey C."/>
            <person name="LaButti K."/>
            <person name="Lindquist E.A."/>
            <person name="Lipzen A."/>
            <person name="Lundell T."/>
            <person name="Morin E."/>
            <person name="Murat C."/>
            <person name="Riley R."/>
            <person name="Ohm R."/>
            <person name="Sun H."/>
            <person name="Tunlid A."/>
            <person name="Henrissat B."/>
            <person name="Grigoriev I.V."/>
            <person name="Hibbett D.S."/>
            <person name="Martin F."/>
        </authorList>
    </citation>
    <scope>NUCLEOTIDE SEQUENCE [LARGE SCALE GENOMIC DNA]</scope>
    <source>
        <strain evidence="2">ATCC 200175</strain>
    </source>
</reference>
<organism evidence="1 2">
    <name type="scientific">Paxillus involutus ATCC 200175</name>
    <dbReference type="NCBI Taxonomy" id="664439"/>
    <lineage>
        <taxon>Eukaryota</taxon>
        <taxon>Fungi</taxon>
        <taxon>Dikarya</taxon>
        <taxon>Basidiomycota</taxon>
        <taxon>Agaricomycotina</taxon>
        <taxon>Agaricomycetes</taxon>
        <taxon>Agaricomycetidae</taxon>
        <taxon>Boletales</taxon>
        <taxon>Paxilineae</taxon>
        <taxon>Paxillaceae</taxon>
        <taxon>Paxillus</taxon>
    </lineage>
</organism>
<dbReference type="Proteomes" id="UP000053647">
    <property type="component" value="Unassembled WGS sequence"/>
</dbReference>
<sequence>PAMLYHIPICALSDFRYLSQSPIISKATREKSKNALQEFHNHKKTIINLGARCGEKNHPLKHWHIPKLELMQSVVLSIVAVGSLLQWSADMTEHAHIVVIKDPAEATNNREYNPQIC</sequence>
<keyword evidence="2" id="KW-1185">Reference proteome</keyword>
<proteinExistence type="predicted"/>
<reference evidence="1 2" key="1">
    <citation type="submission" date="2014-06" db="EMBL/GenBank/DDBJ databases">
        <authorList>
            <consortium name="DOE Joint Genome Institute"/>
            <person name="Kuo A."/>
            <person name="Kohler A."/>
            <person name="Nagy L.G."/>
            <person name="Floudas D."/>
            <person name="Copeland A."/>
            <person name="Barry K.W."/>
            <person name="Cichocki N."/>
            <person name="Veneault-Fourrey C."/>
            <person name="LaButti K."/>
            <person name="Lindquist E.A."/>
            <person name="Lipzen A."/>
            <person name="Lundell T."/>
            <person name="Morin E."/>
            <person name="Murat C."/>
            <person name="Sun H."/>
            <person name="Tunlid A."/>
            <person name="Henrissat B."/>
            <person name="Grigoriev I.V."/>
            <person name="Hibbett D.S."/>
            <person name="Martin F."/>
            <person name="Nordberg H.P."/>
            <person name="Cantor M.N."/>
            <person name="Hua S.X."/>
        </authorList>
    </citation>
    <scope>NUCLEOTIDE SEQUENCE [LARGE SCALE GENOMIC DNA]</scope>
    <source>
        <strain evidence="1 2">ATCC 200175</strain>
    </source>
</reference>
<accession>A0A0C9TS05</accession>
<dbReference type="EMBL" id="KN819402">
    <property type="protein sequence ID" value="KIJ10592.1"/>
    <property type="molecule type" value="Genomic_DNA"/>
</dbReference>
<name>A0A0C9TS05_PAXIN</name>
<gene>
    <name evidence="1" type="ORF">PAXINDRAFT_85809</name>
</gene>
<dbReference type="OrthoDB" id="3232986at2759"/>
<evidence type="ECO:0000313" key="2">
    <source>
        <dbReference type="Proteomes" id="UP000053647"/>
    </source>
</evidence>
<protein>
    <submittedName>
        <fullName evidence="1">Uncharacterized protein</fullName>
    </submittedName>
</protein>